<keyword evidence="5 11" id="KW-0732">Signal</keyword>
<dbReference type="InterPro" id="IPR000527">
    <property type="entry name" value="Flag_Lring"/>
</dbReference>
<comment type="function">
    <text evidence="1 11">Assembles around the rod to form the L-ring and probably protects the motor/basal body from shearing forces during rotation.</text>
</comment>
<dbReference type="Pfam" id="PF02107">
    <property type="entry name" value="FlgH"/>
    <property type="match status" value="1"/>
</dbReference>
<dbReference type="PROSITE" id="PS51257">
    <property type="entry name" value="PROKAR_LIPOPROTEIN"/>
    <property type="match status" value="1"/>
</dbReference>
<keyword evidence="8 11" id="KW-0975">Bacterial flagellum</keyword>
<evidence type="ECO:0000313" key="14">
    <source>
        <dbReference type="Proteomes" id="UP000009102"/>
    </source>
</evidence>
<dbReference type="GO" id="GO:0003774">
    <property type="term" value="F:cytoskeletal motor activity"/>
    <property type="evidence" value="ECO:0007669"/>
    <property type="project" value="InterPro"/>
</dbReference>
<keyword evidence="10 11" id="KW-0449">Lipoprotein</keyword>
<evidence type="ECO:0000256" key="11">
    <source>
        <dbReference type="HAMAP-Rule" id="MF_00415"/>
    </source>
</evidence>
<dbReference type="OrthoDB" id="9789463at2"/>
<dbReference type="EMBL" id="CP001801">
    <property type="protein sequence ID" value="ACX96593.1"/>
    <property type="molecule type" value="Genomic_DNA"/>
</dbReference>
<dbReference type="KEGG" id="hna:Hneap_1770"/>
<feature type="signal peptide" evidence="12">
    <location>
        <begin position="1"/>
        <end position="24"/>
    </location>
</feature>
<evidence type="ECO:0000256" key="6">
    <source>
        <dbReference type="ARBA" id="ARBA00023136"/>
    </source>
</evidence>
<evidence type="ECO:0000256" key="2">
    <source>
        <dbReference type="ARBA" id="ARBA00004635"/>
    </source>
</evidence>
<comment type="subunit">
    <text evidence="4 11">The basal body constitutes a major portion of the flagellar organelle and consists of four rings (L,P,S, and M) mounted on a central rod.</text>
</comment>
<evidence type="ECO:0000256" key="10">
    <source>
        <dbReference type="ARBA" id="ARBA00023288"/>
    </source>
</evidence>
<keyword evidence="13" id="KW-0282">Flagellum</keyword>
<keyword evidence="14" id="KW-1185">Reference proteome</keyword>
<reference evidence="13 14" key="1">
    <citation type="submission" date="2009-10" db="EMBL/GenBank/DDBJ databases">
        <title>Complete sequence of Halothiobacillus neapolitanus c2.</title>
        <authorList>
            <consortium name="US DOE Joint Genome Institute"/>
            <person name="Lucas S."/>
            <person name="Copeland A."/>
            <person name="Lapidus A."/>
            <person name="Glavina del Rio T."/>
            <person name="Tice H."/>
            <person name="Bruce D."/>
            <person name="Goodwin L."/>
            <person name="Pitluck S."/>
            <person name="Davenport K."/>
            <person name="Brettin T."/>
            <person name="Detter J.C."/>
            <person name="Han C."/>
            <person name="Tapia R."/>
            <person name="Larimer F."/>
            <person name="Land M."/>
            <person name="Hauser L."/>
            <person name="Kyrpides N."/>
            <person name="Mikhailova N."/>
            <person name="Kerfeld C."/>
            <person name="Cannon G."/>
            <person name="Heinhort S."/>
        </authorList>
    </citation>
    <scope>NUCLEOTIDE SEQUENCE [LARGE SCALE GENOMIC DNA]</scope>
    <source>
        <strain evidence="14">ATCC 23641 / c2</strain>
    </source>
</reference>
<dbReference type="GO" id="GO:0071973">
    <property type="term" value="P:bacterial-type flagellum-dependent cell motility"/>
    <property type="evidence" value="ECO:0007669"/>
    <property type="project" value="InterPro"/>
</dbReference>
<dbReference type="PRINTS" id="PR01008">
    <property type="entry name" value="FLGLRINGFLGH"/>
</dbReference>
<sequence>MNRYRILGLGVIGLSIVASLSGCASQPPMKPDPSFAVVMPPEASTNNPMQNNGSIYQSGQMDNMFVDSRPYRVGDILTVVLQESMNGSKSATTGTSKADSVAITPPAIGGLSANLMNRFGASISTANQFKGDGTSAQTNSLRGQISVTVARVYANGSLFVQGQKYIGINQGTEYVRLSGLVRPQDIATDNTVLSTRIADAHISYGGTGTVNDANNMGWLARFFNSPIFPF</sequence>
<dbReference type="GO" id="GO:0009279">
    <property type="term" value="C:cell outer membrane"/>
    <property type="evidence" value="ECO:0007669"/>
    <property type="project" value="UniProtKB-SubCell"/>
</dbReference>
<keyword evidence="9 11" id="KW-0998">Cell outer membrane</keyword>
<dbReference type="HAMAP" id="MF_00415">
    <property type="entry name" value="FlgH"/>
    <property type="match status" value="1"/>
</dbReference>
<evidence type="ECO:0000256" key="1">
    <source>
        <dbReference type="ARBA" id="ARBA00002591"/>
    </source>
</evidence>
<evidence type="ECO:0000256" key="4">
    <source>
        <dbReference type="ARBA" id="ARBA00011439"/>
    </source>
</evidence>
<evidence type="ECO:0000256" key="8">
    <source>
        <dbReference type="ARBA" id="ARBA00023143"/>
    </source>
</evidence>
<dbReference type="GO" id="GO:0009427">
    <property type="term" value="C:bacterial-type flagellum basal body, distal rod, L ring"/>
    <property type="evidence" value="ECO:0007669"/>
    <property type="project" value="InterPro"/>
</dbReference>
<dbReference type="AlphaFoldDB" id="D0L1M0"/>
<keyword evidence="13" id="KW-0969">Cilium</keyword>
<dbReference type="PANTHER" id="PTHR34933:SF1">
    <property type="entry name" value="FLAGELLAR L-RING PROTEIN"/>
    <property type="match status" value="1"/>
</dbReference>
<evidence type="ECO:0000256" key="12">
    <source>
        <dbReference type="SAM" id="SignalP"/>
    </source>
</evidence>
<organism evidence="13 14">
    <name type="scientific">Halothiobacillus neapolitanus (strain ATCC 23641 / DSM 15147 / CIP 104769 / NCIMB 8539 / c2)</name>
    <name type="common">Thiobacillus neapolitanus</name>
    <dbReference type="NCBI Taxonomy" id="555778"/>
    <lineage>
        <taxon>Bacteria</taxon>
        <taxon>Pseudomonadati</taxon>
        <taxon>Pseudomonadota</taxon>
        <taxon>Gammaproteobacteria</taxon>
        <taxon>Chromatiales</taxon>
        <taxon>Halothiobacillaceae</taxon>
        <taxon>Halothiobacillus</taxon>
    </lineage>
</organism>
<comment type="similarity">
    <text evidence="3 11">Belongs to the FlgH family.</text>
</comment>
<dbReference type="eggNOG" id="COG2063">
    <property type="taxonomic scope" value="Bacteria"/>
</dbReference>
<gene>
    <name evidence="11" type="primary">flgH</name>
    <name evidence="13" type="ordered locus">Hneap_1770</name>
</gene>
<dbReference type="Proteomes" id="UP000009102">
    <property type="component" value="Chromosome"/>
</dbReference>
<proteinExistence type="inferred from homology"/>
<accession>D0L1M0</accession>
<evidence type="ECO:0000256" key="5">
    <source>
        <dbReference type="ARBA" id="ARBA00022729"/>
    </source>
</evidence>
<keyword evidence="6 11" id="KW-0472">Membrane</keyword>
<evidence type="ECO:0000256" key="7">
    <source>
        <dbReference type="ARBA" id="ARBA00023139"/>
    </source>
</evidence>
<dbReference type="RefSeq" id="WP_012824626.1">
    <property type="nucleotide sequence ID" value="NC_013422.1"/>
</dbReference>
<evidence type="ECO:0000313" key="13">
    <source>
        <dbReference type="EMBL" id="ACX96593.1"/>
    </source>
</evidence>
<feature type="chain" id="PRO_5008952201" description="Flagellar L-ring protein" evidence="12">
    <location>
        <begin position="25"/>
        <end position="230"/>
    </location>
</feature>
<keyword evidence="13" id="KW-0966">Cell projection</keyword>
<name>D0L1M0_HALNC</name>
<dbReference type="NCBIfam" id="NF001304">
    <property type="entry name" value="PRK00249.1-4"/>
    <property type="match status" value="1"/>
</dbReference>
<dbReference type="STRING" id="555778.Hneap_1770"/>
<dbReference type="HOGENOM" id="CLU_069313_0_2_6"/>
<evidence type="ECO:0000256" key="9">
    <source>
        <dbReference type="ARBA" id="ARBA00023237"/>
    </source>
</evidence>
<evidence type="ECO:0000256" key="3">
    <source>
        <dbReference type="ARBA" id="ARBA00006929"/>
    </source>
</evidence>
<comment type="subcellular location">
    <subcellularLocation>
        <location evidence="11">Cell outer membrane</location>
        <topology evidence="11">Lipid-anchor</topology>
    </subcellularLocation>
    <subcellularLocation>
        <location evidence="11">Bacterial flagellum basal body</location>
    </subcellularLocation>
    <subcellularLocation>
        <location evidence="2">Membrane</location>
        <topology evidence="2">Lipid-anchor</topology>
    </subcellularLocation>
</comment>
<protein>
    <recommendedName>
        <fullName evidence="11">Flagellar L-ring protein</fullName>
    </recommendedName>
    <alternativeName>
        <fullName evidence="11">Basal body L-ring protein</fullName>
    </alternativeName>
</protein>
<keyword evidence="7" id="KW-0564">Palmitate</keyword>
<dbReference type="PANTHER" id="PTHR34933">
    <property type="entry name" value="FLAGELLAR L-RING PROTEIN"/>
    <property type="match status" value="1"/>
</dbReference>